<evidence type="ECO:0000256" key="5">
    <source>
        <dbReference type="ARBA" id="ARBA00018125"/>
    </source>
</evidence>
<keyword evidence="8" id="KW-0965">Cell junction</keyword>
<evidence type="ECO:0000256" key="4">
    <source>
        <dbReference type="ARBA" id="ARBA00007245"/>
    </source>
</evidence>
<reference evidence="16" key="1">
    <citation type="journal article" date="2006" name="Science">
        <title>Ancient noncoding elements conserved in the human genome.</title>
        <authorList>
            <person name="Venkatesh B."/>
            <person name="Kirkness E.F."/>
            <person name="Loh Y.H."/>
            <person name="Halpern A.L."/>
            <person name="Lee A.P."/>
            <person name="Johnson J."/>
            <person name="Dandona N."/>
            <person name="Viswanathan L.D."/>
            <person name="Tay A."/>
            <person name="Venter J.C."/>
            <person name="Strausberg R.L."/>
            <person name="Brenner S."/>
        </authorList>
    </citation>
    <scope>NUCLEOTIDE SEQUENCE [LARGE SCALE GENOMIC DNA]</scope>
</reference>
<evidence type="ECO:0000256" key="12">
    <source>
        <dbReference type="ARBA" id="ARBA00023242"/>
    </source>
</evidence>
<reference evidence="15" key="5">
    <citation type="submission" date="2025-09" db="UniProtKB">
        <authorList>
            <consortium name="Ensembl"/>
        </authorList>
    </citation>
    <scope>IDENTIFICATION</scope>
</reference>
<dbReference type="Ensembl" id="ENSCMIT00000036276.1">
    <property type="protein sequence ID" value="ENSCMIP00000035747.1"/>
    <property type="gene ID" value="ENSCMIG00000015115.1"/>
</dbReference>
<dbReference type="PANTHER" id="PTHR15989">
    <property type="entry name" value="VEZATIN"/>
    <property type="match status" value="1"/>
</dbReference>
<dbReference type="GO" id="GO:0005634">
    <property type="term" value="C:nucleus"/>
    <property type="evidence" value="ECO:0007669"/>
    <property type="project" value="UniProtKB-SubCell"/>
</dbReference>
<dbReference type="GO" id="GO:0098609">
    <property type="term" value="P:cell-cell adhesion"/>
    <property type="evidence" value="ECO:0007669"/>
    <property type="project" value="InterPro"/>
</dbReference>
<dbReference type="Proteomes" id="UP000314986">
    <property type="component" value="Unassembled WGS sequence"/>
</dbReference>
<evidence type="ECO:0000256" key="10">
    <source>
        <dbReference type="ARBA" id="ARBA00023054"/>
    </source>
</evidence>
<reference evidence="16" key="2">
    <citation type="journal article" date="2007" name="PLoS Biol.">
        <title>Survey sequencing and comparative analysis of the elephant shark (Callorhinchus milii) genome.</title>
        <authorList>
            <person name="Venkatesh B."/>
            <person name="Kirkness E.F."/>
            <person name="Loh Y.H."/>
            <person name="Halpern A.L."/>
            <person name="Lee A.P."/>
            <person name="Johnson J."/>
            <person name="Dandona N."/>
            <person name="Viswanathan L.D."/>
            <person name="Tay A."/>
            <person name="Venter J.C."/>
            <person name="Strausberg R.L."/>
            <person name="Brenner S."/>
        </authorList>
    </citation>
    <scope>NUCLEOTIDE SEQUENCE [LARGE SCALE GENOMIC DNA]</scope>
</reference>
<dbReference type="GO" id="GO:0005886">
    <property type="term" value="C:plasma membrane"/>
    <property type="evidence" value="ECO:0007669"/>
    <property type="project" value="UniProtKB-SubCell"/>
</dbReference>
<evidence type="ECO:0000256" key="11">
    <source>
        <dbReference type="ARBA" id="ARBA00023136"/>
    </source>
</evidence>
<dbReference type="InterPro" id="IPR026859">
    <property type="entry name" value="Myosin-bd"/>
</dbReference>
<keyword evidence="12" id="KW-0539">Nucleus</keyword>
<dbReference type="OMA" id="CIHANEH"/>
<dbReference type="GO" id="GO:0017022">
    <property type="term" value="F:myosin binding"/>
    <property type="evidence" value="ECO:0007669"/>
    <property type="project" value="InterPro"/>
</dbReference>
<keyword evidence="7 13" id="KW-0812">Transmembrane</keyword>
<dbReference type="GO" id="GO:0005912">
    <property type="term" value="C:adherens junction"/>
    <property type="evidence" value="ECO:0007669"/>
    <property type="project" value="UniProtKB-SubCell"/>
</dbReference>
<evidence type="ECO:0000313" key="16">
    <source>
        <dbReference type="Proteomes" id="UP000314986"/>
    </source>
</evidence>
<dbReference type="InParanoid" id="A0A4W3J1F0"/>
<dbReference type="STRING" id="7868.ENSCMIP00000035747"/>
<accession>A0A4W3J1F0</accession>
<feature type="transmembrane region" description="Helical" evidence="13">
    <location>
        <begin position="14"/>
        <end position="32"/>
    </location>
</feature>
<evidence type="ECO:0000256" key="7">
    <source>
        <dbReference type="ARBA" id="ARBA00022692"/>
    </source>
</evidence>
<evidence type="ECO:0000313" key="15">
    <source>
        <dbReference type="Ensembl" id="ENSCMIP00000035747.1"/>
    </source>
</evidence>
<evidence type="ECO:0000259" key="14">
    <source>
        <dbReference type="Pfam" id="PF12632"/>
    </source>
</evidence>
<evidence type="ECO:0000256" key="6">
    <source>
        <dbReference type="ARBA" id="ARBA00022475"/>
    </source>
</evidence>
<evidence type="ECO:0000256" key="1">
    <source>
        <dbReference type="ARBA" id="ARBA00004123"/>
    </source>
</evidence>
<dbReference type="PANTHER" id="PTHR15989:SF5">
    <property type="entry name" value="VEZATIN"/>
    <property type="match status" value="1"/>
</dbReference>
<keyword evidence="6" id="KW-1003">Cell membrane</keyword>
<keyword evidence="10" id="KW-0175">Coiled coil</keyword>
<protein>
    <recommendedName>
        <fullName evidence="5">Vezatin</fullName>
    </recommendedName>
</protein>
<reference evidence="16" key="3">
    <citation type="journal article" date="2014" name="Nature">
        <title>Elephant shark genome provides unique insights into gnathostome evolution.</title>
        <authorList>
            <consortium name="International Elephant Shark Genome Sequencing Consortium"/>
            <person name="Venkatesh B."/>
            <person name="Lee A.P."/>
            <person name="Ravi V."/>
            <person name="Maurya A.K."/>
            <person name="Lian M.M."/>
            <person name="Swann J.B."/>
            <person name="Ohta Y."/>
            <person name="Flajnik M.F."/>
            <person name="Sutoh Y."/>
            <person name="Kasahara M."/>
            <person name="Hoon S."/>
            <person name="Gangu V."/>
            <person name="Roy S.W."/>
            <person name="Irimia M."/>
            <person name="Korzh V."/>
            <person name="Kondrychyn I."/>
            <person name="Lim Z.W."/>
            <person name="Tay B.H."/>
            <person name="Tohari S."/>
            <person name="Kong K.W."/>
            <person name="Ho S."/>
            <person name="Lorente-Galdos B."/>
            <person name="Quilez J."/>
            <person name="Marques-Bonet T."/>
            <person name="Raney B.J."/>
            <person name="Ingham P.W."/>
            <person name="Tay A."/>
            <person name="Hillier L.W."/>
            <person name="Minx P."/>
            <person name="Boehm T."/>
            <person name="Wilson R.K."/>
            <person name="Brenner S."/>
            <person name="Warren W.C."/>
        </authorList>
    </citation>
    <scope>NUCLEOTIDE SEQUENCE [LARGE SCALE GENOMIC DNA]</scope>
</reference>
<keyword evidence="11 13" id="KW-0472">Membrane</keyword>
<dbReference type="GeneTree" id="ENSGT00390000003290"/>
<reference evidence="15" key="4">
    <citation type="submission" date="2025-08" db="UniProtKB">
        <authorList>
            <consortium name="Ensembl"/>
        </authorList>
    </citation>
    <scope>IDENTIFICATION</scope>
</reference>
<comment type="similarity">
    <text evidence="4">Belongs to the vezatin family.</text>
</comment>
<name>A0A4W3J1F0_CALMI</name>
<proteinExistence type="inferred from homology"/>
<evidence type="ECO:0000256" key="2">
    <source>
        <dbReference type="ARBA" id="ARBA00004536"/>
    </source>
</evidence>
<dbReference type="Pfam" id="PF12632">
    <property type="entry name" value="Vezatin"/>
    <property type="match status" value="1"/>
</dbReference>
<comment type="subcellular location">
    <subcellularLocation>
        <location evidence="2">Cell junction</location>
        <location evidence="2">Adherens junction</location>
    </subcellularLocation>
    <subcellularLocation>
        <location evidence="3">Cell membrane</location>
        <topology evidence="3">Multi-pass membrane protein</topology>
    </subcellularLocation>
    <subcellularLocation>
        <location evidence="1">Nucleus</location>
    </subcellularLocation>
</comment>
<sequence>ACILVVTPNFSDSFPWVTFGMSLFGLALYMVFRSFSLWKIAKLQRCMRKCSVSLGNIVENSCAFTSLVRKTLRQIQETEVISRGFTMVTAGFPLNKLGSSWQQQGQQLIGLRKAVYRTGRNDFMLGYLNSQNTYPLNSEIDNVTNYLSTIPLKELGMGLCEEPVTDEEVQELTDGYSLQVLKVLFQLWIGQNSECFRRLALLLSPAQIAHKPHILPEHFSHHTVSDIVHDLPPVLTRCLEELKRSYEFHRYFEIQQRGNLATSSRTKKQTHSRELNNMYASVRSLHLHLKALLNQVIALEDDLERFIGSGEQQEITSELCHALKQKLKLIQPHMHGTISCWEDATTQVDKLGHKSTDNKGRLEAEDDNLLPVWNPPAIPLVQIENRDPVPEEQELEAYVEESDSDGEFRRDTFDYLSPEKREKEKQEREESRRMLHELKNVLGFKASELERQKWKQLLFNDHDVRTTW</sequence>
<dbReference type="AlphaFoldDB" id="A0A4W3J1F0"/>
<keyword evidence="16" id="KW-1185">Reference proteome</keyword>
<keyword evidence="9 13" id="KW-1133">Transmembrane helix</keyword>
<dbReference type="InterPro" id="IPR026858">
    <property type="entry name" value="Vezatin"/>
</dbReference>
<evidence type="ECO:0000256" key="3">
    <source>
        <dbReference type="ARBA" id="ARBA00004651"/>
    </source>
</evidence>
<evidence type="ECO:0000256" key="8">
    <source>
        <dbReference type="ARBA" id="ARBA00022949"/>
    </source>
</evidence>
<feature type="domain" description="Myosin-binding" evidence="14">
    <location>
        <begin position="11"/>
        <end position="290"/>
    </location>
</feature>
<evidence type="ECO:0000256" key="13">
    <source>
        <dbReference type="SAM" id="Phobius"/>
    </source>
</evidence>
<organism evidence="15 16">
    <name type="scientific">Callorhinchus milii</name>
    <name type="common">Ghost shark</name>
    <dbReference type="NCBI Taxonomy" id="7868"/>
    <lineage>
        <taxon>Eukaryota</taxon>
        <taxon>Metazoa</taxon>
        <taxon>Chordata</taxon>
        <taxon>Craniata</taxon>
        <taxon>Vertebrata</taxon>
        <taxon>Chondrichthyes</taxon>
        <taxon>Holocephali</taxon>
        <taxon>Chimaeriformes</taxon>
        <taxon>Callorhinchidae</taxon>
        <taxon>Callorhinchus</taxon>
    </lineage>
</organism>
<evidence type="ECO:0000256" key="9">
    <source>
        <dbReference type="ARBA" id="ARBA00022989"/>
    </source>
</evidence>